<evidence type="ECO:0000313" key="3">
    <source>
        <dbReference type="EMBL" id="KDR66812.1"/>
    </source>
</evidence>
<proteinExistence type="predicted"/>
<dbReference type="OrthoDB" id="10566757at2759"/>
<dbReference type="Proteomes" id="UP000027222">
    <property type="component" value="Unassembled WGS sequence"/>
</dbReference>
<feature type="region of interest" description="Disordered" evidence="1">
    <location>
        <begin position="40"/>
        <end position="96"/>
    </location>
</feature>
<dbReference type="Gene3D" id="1.10.510.10">
    <property type="entry name" value="Transferase(Phosphotransferase) domain 1"/>
    <property type="match status" value="1"/>
</dbReference>
<keyword evidence="4" id="KW-1185">Reference proteome</keyword>
<gene>
    <name evidence="3" type="ORF">GALMADRAFT_1359386</name>
</gene>
<organism evidence="3 4">
    <name type="scientific">Galerina marginata (strain CBS 339.88)</name>
    <dbReference type="NCBI Taxonomy" id="685588"/>
    <lineage>
        <taxon>Eukaryota</taxon>
        <taxon>Fungi</taxon>
        <taxon>Dikarya</taxon>
        <taxon>Basidiomycota</taxon>
        <taxon>Agaricomycotina</taxon>
        <taxon>Agaricomycetes</taxon>
        <taxon>Agaricomycetidae</taxon>
        <taxon>Agaricales</taxon>
        <taxon>Agaricineae</taxon>
        <taxon>Strophariaceae</taxon>
        <taxon>Galerina</taxon>
    </lineage>
</organism>
<evidence type="ECO:0000313" key="4">
    <source>
        <dbReference type="Proteomes" id="UP000027222"/>
    </source>
</evidence>
<dbReference type="InterPro" id="IPR011009">
    <property type="entry name" value="Kinase-like_dom_sf"/>
</dbReference>
<evidence type="ECO:0000256" key="2">
    <source>
        <dbReference type="SAM" id="SignalP"/>
    </source>
</evidence>
<accession>A0A067SA51</accession>
<keyword evidence="2" id="KW-0732">Signal</keyword>
<dbReference type="EMBL" id="KL142420">
    <property type="protein sequence ID" value="KDR66812.1"/>
    <property type="molecule type" value="Genomic_DNA"/>
</dbReference>
<evidence type="ECO:0000256" key="1">
    <source>
        <dbReference type="SAM" id="MobiDB-lite"/>
    </source>
</evidence>
<feature type="chain" id="PRO_5001648324" description="Protein kinase domain-containing protein" evidence="2">
    <location>
        <begin position="21"/>
        <end position="310"/>
    </location>
</feature>
<feature type="compositionally biased region" description="Polar residues" evidence="1">
    <location>
        <begin position="56"/>
        <end position="68"/>
    </location>
</feature>
<reference evidence="4" key="1">
    <citation type="journal article" date="2014" name="Proc. Natl. Acad. Sci. U.S.A.">
        <title>Extensive sampling of basidiomycete genomes demonstrates inadequacy of the white-rot/brown-rot paradigm for wood decay fungi.</title>
        <authorList>
            <person name="Riley R."/>
            <person name="Salamov A.A."/>
            <person name="Brown D.W."/>
            <person name="Nagy L.G."/>
            <person name="Floudas D."/>
            <person name="Held B.W."/>
            <person name="Levasseur A."/>
            <person name="Lombard V."/>
            <person name="Morin E."/>
            <person name="Otillar R."/>
            <person name="Lindquist E.A."/>
            <person name="Sun H."/>
            <person name="LaButti K.M."/>
            <person name="Schmutz J."/>
            <person name="Jabbour D."/>
            <person name="Luo H."/>
            <person name="Baker S.E."/>
            <person name="Pisabarro A.G."/>
            <person name="Walton J.D."/>
            <person name="Blanchette R.A."/>
            <person name="Henrissat B."/>
            <person name="Martin F."/>
            <person name="Cullen D."/>
            <person name="Hibbett D.S."/>
            <person name="Grigoriev I.V."/>
        </authorList>
    </citation>
    <scope>NUCLEOTIDE SEQUENCE [LARGE SCALE GENOMIC DNA]</scope>
    <source>
        <strain evidence="4">CBS 339.88</strain>
    </source>
</reference>
<dbReference type="SUPFAM" id="SSF56112">
    <property type="entry name" value="Protein kinase-like (PK-like)"/>
    <property type="match status" value="1"/>
</dbReference>
<feature type="signal peptide" evidence="2">
    <location>
        <begin position="1"/>
        <end position="20"/>
    </location>
</feature>
<sequence length="310" mass="34574">MRFSFISLALFSVYFAYVSALPRPPTQALPARRLVISKGVPKTLHPPIRKGRAPRPTSNGAARSQKGSPSKAARKKLENNKTNTLQGAACARRPADKRPRDIEFEYFDRRAPMDEKELNYNIANTKIDGGSYGDIYSVIGHDNLLAKTVKPKPIQGLSTDLKTFKAEAEALSRVGQLEDWGYKTNTECNKVYYIIMKKVPGVTFVKTAAYHAVKNDRAKLKALVEQKLIPLVTEKVHHYIKTDGVLHGNRDLNASNLMCVEKDGQIEAVDLVDWGTASIVAKNNNLLTLDYVRNKCVTPFLEDFLIEPSS</sequence>
<protein>
    <recommendedName>
        <fullName evidence="5">Protein kinase domain-containing protein</fullName>
    </recommendedName>
</protein>
<evidence type="ECO:0008006" key="5">
    <source>
        <dbReference type="Google" id="ProtNLM"/>
    </source>
</evidence>
<dbReference type="AlphaFoldDB" id="A0A067SA51"/>
<dbReference type="HOGENOM" id="CLU_897284_0_0_1"/>
<name>A0A067SA51_GALM3</name>